<dbReference type="InterPro" id="IPR012337">
    <property type="entry name" value="RNaseH-like_sf"/>
</dbReference>
<keyword evidence="3" id="KW-1185">Reference proteome</keyword>
<dbReference type="GO" id="GO:0004523">
    <property type="term" value="F:RNA-DNA hybrid ribonuclease activity"/>
    <property type="evidence" value="ECO:0007669"/>
    <property type="project" value="InterPro"/>
</dbReference>
<evidence type="ECO:0000259" key="1">
    <source>
        <dbReference type="Pfam" id="PF13456"/>
    </source>
</evidence>
<dbReference type="InterPro" id="IPR036397">
    <property type="entry name" value="RNaseH_sf"/>
</dbReference>
<dbReference type="AlphaFoldDB" id="A0A4Y2HGU6"/>
<reference evidence="2 3" key="1">
    <citation type="journal article" date="2019" name="Sci. Rep.">
        <title>Orb-weaving spider Araneus ventricosus genome elucidates the spidroin gene catalogue.</title>
        <authorList>
            <person name="Kono N."/>
            <person name="Nakamura H."/>
            <person name="Ohtoshi R."/>
            <person name="Moran D.A.P."/>
            <person name="Shinohara A."/>
            <person name="Yoshida Y."/>
            <person name="Fujiwara M."/>
            <person name="Mori M."/>
            <person name="Tomita M."/>
            <person name="Arakawa K."/>
        </authorList>
    </citation>
    <scope>NUCLEOTIDE SEQUENCE [LARGE SCALE GENOMIC DNA]</scope>
</reference>
<dbReference type="OrthoDB" id="6514649at2759"/>
<protein>
    <recommendedName>
        <fullName evidence="1">RNase H type-1 domain-containing protein</fullName>
    </recommendedName>
</protein>
<organism evidence="2 3">
    <name type="scientific">Araneus ventricosus</name>
    <name type="common">Orbweaver spider</name>
    <name type="synonym">Epeira ventricosa</name>
    <dbReference type="NCBI Taxonomy" id="182803"/>
    <lineage>
        <taxon>Eukaryota</taxon>
        <taxon>Metazoa</taxon>
        <taxon>Ecdysozoa</taxon>
        <taxon>Arthropoda</taxon>
        <taxon>Chelicerata</taxon>
        <taxon>Arachnida</taxon>
        <taxon>Araneae</taxon>
        <taxon>Araneomorphae</taxon>
        <taxon>Entelegynae</taxon>
        <taxon>Araneoidea</taxon>
        <taxon>Araneidae</taxon>
        <taxon>Araneus</taxon>
    </lineage>
</organism>
<gene>
    <name evidence="2" type="ORF">AVEN_56551_1</name>
</gene>
<sequence>MKAAAVPGPLTLATILATWRQIDDSRKCNPFLDISIRKGNMREYTRKFLVTSRPVGENWTVFQAELIALRESIKFAKNLNTDQNIKIPVDNKASILALSNLKTPNKIAQEISKILLDHSNIDITCIKAQVVYKGNEVADNLAKRATENGIPYSNIQLPRCFIKGPLKSLMFDKWQNEWTEGVTGRDIYNLIPRVKMRMEPWRKEEIIFVGHRQFPTYLHGFNLITSEYCNCGRIESNLHYATECPLTESWHLRKSASDLIHVWLRQVAGKQQSRNKIYNIVRIMLANSQLFSPDHLKIRSANCSRLLHS</sequence>
<dbReference type="Proteomes" id="UP000499080">
    <property type="component" value="Unassembled WGS sequence"/>
</dbReference>
<dbReference type="GO" id="GO:0003676">
    <property type="term" value="F:nucleic acid binding"/>
    <property type="evidence" value="ECO:0007669"/>
    <property type="project" value="InterPro"/>
</dbReference>
<accession>A0A4Y2HGU6</accession>
<proteinExistence type="predicted"/>
<comment type="caution">
    <text evidence="2">The sequence shown here is derived from an EMBL/GenBank/DDBJ whole genome shotgun (WGS) entry which is preliminary data.</text>
</comment>
<evidence type="ECO:0000313" key="2">
    <source>
        <dbReference type="EMBL" id="GBM64577.1"/>
    </source>
</evidence>
<dbReference type="EMBL" id="BGPR01001936">
    <property type="protein sequence ID" value="GBM64577.1"/>
    <property type="molecule type" value="Genomic_DNA"/>
</dbReference>
<dbReference type="Pfam" id="PF13456">
    <property type="entry name" value="RVT_3"/>
    <property type="match status" value="1"/>
</dbReference>
<feature type="domain" description="RNase H type-1" evidence="1">
    <location>
        <begin position="49"/>
        <end position="145"/>
    </location>
</feature>
<dbReference type="InterPro" id="IPR002156">
    <property type="entry name" value="RNaseH_domain"/>
</dbReference>
<evidence type="ECO:0000313" key="3">
    <source>
        <dbReference type="Proteomes" id="UP000499080"/>
    </source>
</evidence>
<dbReference type="Gene3D" id="3.30.420.10">
    <property type="entry name" value="Ribonuclease H-like superfamily/Ribonuclease H"/>
    <property type="match status" value="1"/>
</dbReference>
<name>A0A4Y2HGU6_ARAVE</name>
<dbReference type="SUPFAM" id="SSF53098">
    <property type="entry name" value="Ribonuclease H-like"/>
    <property type="match status" value="1"/>
</dbReference>